<sequence length="1580" mass="169257">MKAYASSLCGWRICLITGLWALLMMSAGTRLLAAAPEPTFDLSLLPNPGFEQNNGSGMPTSWTFAGSAGSSAGSWENGSGAVVAEGAHAVKITNAAGAEGRWNSASLAVGAGETLMFSTLVKTAITDGQADMSVIFKQGTTVVKEVYSDDVVLGVRDWKPLSLVAVAPANATSATVSLRLSGTGAAWFDWVTAEQPVMYNRASNPSAEVSDSGGNPANWWISGETAVSQPLLNGGFEANPANSGWWAAKWSGTSTLTAGPQTSYAGSRSGKITSADPASTAGWVNMNNGAYYDVTPGQNYSVTVYVYAADLGTAADGSSARAELSVLLRDSALSASKEIAAPAVDTVTNGWVIKRMDVIIPEGGWTKLRINLKLIGAGTVYFDELSWARTGWSRDASFGSKDGGKTVVSWDSTEHYEGSKSLKVTVTDNTYAAGWTGAAIPVRVGDYYDVSAMIKTVSAQYGAYVEAEFLDAHDATLVKYTSSPVQGTQNWTMAKLGAWAPGGAARLRMNVKLTASGTAYFDNVEINQPSYNRAKNPSMEYTVGLYYGVQGRSPYTWAGSGTSAVDTSVAHSGSKSAKSQGSSADAYTGWIGEDTPVEAGKQYTYSVWVKTSSVSGHSDLYAIFKQANGSIIQSVSLASITGTNDWTQIKHVAFTTPASTAAVRLDFRLTGMGTAWFDDVVIEGPLAVHPSLLFDNSDKAALQAKGTTAGESKGFADTLTELSDRNTLSQLSDIAWNIDPWVTESLGLGDAFNPVTAPAQAVAVGIEIRATGKGTVYIDNIGMTRVLTNGLSATVPVYNGGFESGTAMPDGWSAQLRSGMGTAGLSSVVRSGSGSKSVRIDNPSANAVTGISLDSGRRISVADGFVPGDSYLYKADVRIDSTGVTAVEIIVTYYDASNQVIQTNTTSHAETASWPTETNYGMGAATTGDAAVYVARNDAAYAEKAKQRLLYQLRQMHKWTVRQLSGEDPRNIAAFYSTTRTVNYLAQVYDAIYDAANGGVKVITPEEDAEIRYLFAWMGAQFSNIAYYNIEDAEQKKNNITLDRHAALGMYAMAFPEFTKSGEWYASGINGIKWMMKNVVTDDGAWPESSRYHGGMMRTLVPLVAAMKKTHPGDAASDWFAYTNTDPDLEVKRKFKRFVSWFVQIQTPRDPVGYYADPITGAANYHNVALTPGIDDANWEPAWFAPMAWAASQYRVSDPDTAGKLMWTWDRGGRMWSPEATPANVLASYTLLDPSVSAVAPTLSSASTDFFYQILRDRVNTSEEDYLLFAAGDKHIHGHFGHTGISLWSKGTPLLLDSGVVDYGQSLIQWYRRSSAQNRIALYTDANMENIKFWGPWNSTVLPSSFSEKLDYVGGDTAVPAYSDPDASLAAKRHVFMVKSPFKAYVLWDDMRGILPAYTSAAYWLNAFTNQNIGYSGSLATVYGYNNVDLDIQFLEPSVTLSSANFGDSGLGGERYADSQKLNRISQQKFIKVPVPIANQELSALTVLYPKEHGAAGLTYTNMSVVSPLDTSKLKVVKVSDSAGRYFVLAVNASSAVKNVTFTSADSLRDMKSGAVFAASSGAVTLELAANSIVLLEKSQ</sequence>
<protein>
    <recommendedName>
        <fullName evidence="2">CBM-cenC domain-containing protein</fullName>
    </recommendedName>
</protein>
<dbReference type="Gene3D" id="1.50.10.100">
    <property type="entry name" value="Chondroitin AC/alginate lyase"/>
    <property type="match status" value="1"/>
</dbReference>
<dbReference type="Gene3D" id="2.60.120.260">
    <property type="entry name" value="Galactose-binding domain-like"/>
    <property type="match status" value="4"/>
</dbReference>
<dbReference type="Gene3D" id="2.70.98.70">
    <property type="match status" value="1"/>
</dbReference>
<evidence type="ECO:0000313" key="3">
    <source>
        <dbReference type="EMBL" id="TBL78538.1"/>
    </source>
</evidence>
<feature type="domain" description="CBM-cenC" evidence="2">
    <location>
        <begin position="555"/>
        <end position="669"/>
    </location>
</feature>
<comment type="caution">
    <text evidence="3">The sequence shown here is derived from an EMBL/GenBank/DDBJ whole genome shotgun (WGS) entry which is preliminary data.</text>
</comment>
<dbReference type="InterPro" id="IPR008979">
    <property type="entry name" value="Galactose-bd-like_sf"/>
</dbReference>
<dbReference type="OrthoDB" id="2483493at2"/>
<organism evidence="3 4">
    <name type="scientific">Paenibacillus thalictri</name>
    <dbReference type="NCBI Taxonomy" id="2527873"/>
    <lineage>
        <taxon>Bacteria</taxon>
        <taxon>Bacillati</taxon>
        <taxon>Bacillota</taxon>
        <taxon>Bacilli</taxon>
        <taxon>Bacillales</taxon>
        <taxon>Paenibacillaceae</taxon>
        <taxon>Paenibacillus</taxon>
    </lineage>
</organism>
<dbReference type="SUPFAM" id="SSF49785">
    <property type="entry name" value="Galactose-binding domain-like"/>
    <property type="match status" value="1"/>
</dbReference>
<accession>A0A4Q9DQ56</accession>
<gene>
    <name evidence="3" type="ORF">EYB31_13610</name>
</gene>
<dbReference type="RefSeq" id="WP_131013894.1">
    <property type="nucleotide sequence ID" value="NZ_SIRE01000009.1"/>
</dbReference>
<name>A0A4Q9DQ56_9BACL</name>
<dbReference type="InterPro" id="IPR003305">
    <property type="entry name" value="CenC_carb-bd"/>
</dbReference>
<dbReference type="EMBL" id="SIRE01000009">
    <property type="protein sequence ID" value="TBL78538.1"/>
    <property type="molecule type" value="Genomic_DNA"/>
</dbReference>
<evidence type="ECO:0000313" key="4">
    <source>
        <dbReference type="Proteomes" id="UP000293142"/>
    </source>
</evidence>
<dbReference type="InterPro" id="IPR008929">
    <property type="entry name" value="Chondroitin_lyas"/>
</dbReference>
<keyword evidence="1" id="KW-0378">Hydrolase</keyword>
<evidence type="ECO:0000256" key="1">
    <source>
        <dbReference type="ARBA" id="ARBA00022801"/>
    </source>
</evidence>
<dbReference type="SUPFAM" id="SSF48230">
    <property type="entry name" value="Chondroitin AC/alginate lyase"/>
    <property type="match status" value="1"/>
</dbReference>
<dbReference type="Proteomes" id="UP000293142">
    <property type="component" value="Unassembled WGS sequence"/>
</dbReference>
<dbReference type="GO" id="GO:0016798">
    <property type="term" value="F:hydrolase activity, acting on glycosyl bonds"/>
    <property type="evidence" value="ECO:0007669"/>
    <property type="project" value="InterPro"/>
</dbReference>
<evidence type="ECO:0000259" key="2">
    <source>
        <dbReference type="Pfam" id="PF02018"/>
    </source>
</evidence>
<proteinExistence type="predicted"/>
<dbReference type="Pfam" id="PF02018">
    <property type="entry name" value="CBM_4_9"/>
    <property type="match status" value="1"/>
</dbReference>
<reference evidence="3 4" key="1">
    <citation type="submission" date="2019-02" db="EMBL/GenBank/DDBJ databases">
        <title>Paenibacillus sp. nov., isolated from surface-sterilized tissue of Thalictrum simplex L.</title>
        <authorList>
            <person name="Tuo L."/>
        </authorList>
    </citation>
    <scope>NUCLEOTIDE SEQUENCE [LARGE SCALE GENOMIC DNA]</scope>
    <source>
        <strain evidence="3 4">N2SHLJ1</strain>
    </source>
</reference>
<keyword evidence="4" id="KW-1185">Reference proteome</keyword>